<dbReference type="AlphaFoldDB" id="A0A8I1WAR5"/>
<dbReference type="Proteomes" id="UP000664658">
    <property type="component" value="Unassembled WGS sequence"/>
</dbReference>
<evidence type="ECO:0000313" key="4">
    <source>
        <dbReference type="EMBL" id="MBO1109986.1"/>
    </source>
</evidence>
<keyword evidence="1 4" id="KW-0808">Transferase</keyword>
<keyword evidence="3" id="KW-0472">Membrane</keyword>
<evidence type="ECO:0000256" key="3">
    <source>
        <dbReference type="SAM" id="Phobius"/>
    </source>
</evidence>
<dbReference type="NCBIfam" id="TIGR00751">
    <property type="entry name" value="menA"/>
    <property type="match status" value="1"/>
</dbReference>
<comment type="caution">
    <text evidence="4">The sequence shown here is derived from an EMBL/GenBank/DDBJ whole genome shotgun (WGS) entry which is preliminary data.</text>
</comment>
<dbReference type="GO" id="GO:0005886">
    <property type="term" value="C:plasma membrane"/>
    <property type="evidence" value="ECO:0007669"/>
    <property type="project" value="TreeGrafter"/>
</dbReference>
<evidence type="ECO:0000313" key="5">
    <source>
        <dbReference type="Proteomes" id="UP000664658"/>
    </source>
</evidence>
<reference evidence="4" key="1">
    <citation type="submission" date="2021-03" db="EMBL/GenBank/DDBJ databases">
        <title>Plesiomonas shigelloides zfcc0051, isolated from zebrafish feces.</title>
        <authorList>
            <person name="Vanderhoek Z."/>
            <person name="Gaulke C."/>
        </authorList>
    </citation>
    <scope>NUCLEOTIDE SEQUENCE</scope>
    <source>
        <strain evidence="4">Zfcc0051</strain>
    </source>
</reference>
<keyword evidence="3" id="KW-1133">Transmembrane helix</keyword>
<sequence>MSNSKLAIWLEAARPRTLPLALASIVTGAAVAMWQGRFHAGFTVLALLTATLLQILSNLANDYGDAVEGTGKDRVGPRRAVQSGLITPQAMKRAMLLVLLLT</sequence>
<dbReference type="EC" id="2.5.1.74" evidence="2"/>
<dbReference type="CDD" id="cd13962">
    <property type="entry name" value="PT_UbiA_UBIAD1"/>
    <property type="match status" value="1"/>
</dbReference>
<organism evidence="4 5">
    <name type="scientific">Plesiomonas shigelloides</name>
    <name type="common">Aeromonas shigelloides</name>
    <dbReference type="NCBI Taxonomy" id="703"/>
    <lineage>
        <taxon>Bacteria</taxon>
        <taxon>Pseudomonadati</taxon>
        <taxon>Pseudomonadota</taxon>
        <taxon>Gammaproteobacteria</taxon>
        <taxon>Enterobacterales</taxon>
        <taxon>Enterobacteriaceae</taxon>
        <taxon>Plesiomonas</taxon>
    </lineage>
</organism>
<evidence type="ECO:0000256" key="2">
    <source>
        <dbReference type="NCBIfam" id="TIGR00751"/>
    </source>
</evidence>
<feature type="transmembrane region" description="Helical" evidence="3">
    <location>
        <begin position="38"/>
        <end position="56"/>
    </location>
</feature>
<dbReference type="PANTHER" id="PTHR13929:SF0">
    <property type="entry name" value="UBIA PRENYLTRANSFERASE DOMAIN-CONTAINING PROTEIN 1"/>
    <property type="match status" value="1"/>
</dbReference>
<protein>
    <recommendedName>
        <fullName evidence="2">1,4-dihydroxy-2-naphthoate octaprenyltransferase</fullName>
        <ecNumber evidence="2">2.5.1.74</ecNumber>
    </recommendedName>
</protein>
<name>A0A8I1WAR5_PLESH</name>
<feature type="non-terminal residue" evidence="4">
    <location>
        <position position="102"/>
    </location>
</feature>
<dbReference type="InterPro" id="IPR026046">
    <property type="entry name" value="UBIAD1"/>
</dbReference>
<dbReference type="RefSeq" id="WP_207542882.1">
    <property type="nucleotide sequence ID" value="NZ_JAFNAA010000156.1"/>
</dbReference>
<proteinExistence type="predicted"/>
<dbReference type="GO" id="GO:0009234">
    <property type="term" value="P:menaquinone biosynthetic process"/>
    <property type="evidence" value="ECO:0007669"/>
    <property type="project" value="UniProtKB-UniRule"/>
</dbReference>
<accession>A0A8I1WAR5</accession>
<dbReference type="GO" id="GO:0046428">
    <property type="term" value="F:1,4-dihydroxy-2-naphthoate polyprenyltransferase activity"/>
    <property type="evidence" value="ECO:0007669"/>
    <property type="project" value="UniProtKB-UniRule"/>
</dbReference>
<dbReference type="EMBL" id="JAFNAA010000156">
    <property type="protein sequence ID" value="MBO1109986.1"/>
    <property type="molecule type" value="Genomic_DNA"/>
</dbReference>
<dbReference type="GO" id="GO:0042371">
    <property type="term" value="P:vitamin K biosynthetic process"/>
    <property type="evidence" value="ECO:0007669"/>
    <property type="project" value="TreeGrafter"/>
</dbReference>
<evidence type="ECO:0000256" key="1">
    <source>
        <dbReference type="ARBA" id="ARBA00022679"/>
    </source>
</evidence>
<keyword evidence="3" id="KW-0812">Transmembrane</keyword>
<gene>
    <name evidence="4" type="primary">menA</name>
    <name evidence="4" type="ORF">J2R62_17725</name>
</gene>
<dbReference type="PANTHER" id="PTHR13929">
    <property type="entry name" value="1,4-DIHYDROXY-2-NAPHTHOATE OCTAPRENYLTRANSFERASE"/>
    <property type="match status" value="1"/>
</dbReference>